<name>A0ABR4IQU1_9EURO</name>
<evidence type="ECO:0000256" key="1">
    <source>
        <dbReference type="SAM" id="MobiDB-lite"/>
    </source>
</evidence>
<gene>
    <name evidence="3" type="ORF">BDW59DRAFT_28729</name>
</gene>
<feature type="compositionally biased region" description="Low complexity" evidence="1">
    <location>
        <begin position="1264"/>
        <end position="1277"/>
    </location>
</feature>
<feature type="compositionally biased region" description="Low complexity" evidence="1">
    <location>
        <begin position="1340"/>
        <end position="1358"/>
    </location>
</feature>
<evidence type="ECO:0000313" key="3">
    <source>
        <dbReference type="EMBL" id="KAL2829952.1"/>
    </source>
</evidence>
<feature type="region of interest" description="Disordered" evidence="1">
    <location>
        <begin position="173"/>
        <end position="194"/>
    </location>
</feature>
<feature type="compositionally biased region" description="Low complexity" evidence="1">
    <location>
        <begin position="1209"/>
        <end position="1224"/>
    </location>
</feature>
<feature type="region of interest" description="Disordered" evidence="1">
    <location>
        <begin position="1058"/>
        <end position="1080"/>
    </location>
</feature>
<protein>
    <recommendedName>
        <fullName evidence="2">DH domain-containing protein</fullName>
    </recommendedName>
</protein>
<feature type="region of interest" description="Disordered" evidence="1">
    <location>
        <begin position="331"/>
        <end position="353"/>
    </location>
</feature>
<dbReference type="Pfam" id="PF12015">
    <property type="entry name" value="Bud3_N"/>
    <property type="match status" value="1"/>
</dbReference>
<feature type="compositionally biased region" description="Basic and acidic residues" evidence="1">
    <location>
        <begin position="1359"/>
        <end position="1368"/>
    </location>
</feature>
<feature type="region of interest" description="Disordered" evidence="1">
    <location>
        <begin position="1159"/>
        <end position="1368"/>
    </location>
</feature>
<organism evidence="3 4">
    <name type="scientific">Aspergillus cavernicola</name>
    <dbReference type="NCBI Taxonomy" id="176166"/>
    <lineage>
        <taxon>Eukaryota</taxon>
        <taxon>Fungi</taxon>
        <taxon>Dikarya</taxon>
        <taxon>Ascomycota</taxon>
        <taxon>Pezizomycotina</taxon>
        <taxon>Eurotiomycetes</taxon>
        <taxon>Eurotiomycetidae</taxon>
        <taxon>Eurotiales</taxon>
        <taxon>Aspergillaceae</taxon>
        <taxon>Aspergillus</taxon>
        <taxon>Aspergillus subgen. Nidulantes</taxon>
    </lineage>
</organism>
<dbReference type="Gene3D" id="1.20.900.10">
    <property type="entry name" value="Dbl homology (DH) domain"/>
    <property type="match status" value="1"/>
</dbReference>
<dbReference type="SMART" id="SM00325">
    <property type="entry name" value="RhoGEF"/>
    <property type="match status" value="1"/>
</dbReference>
<accession>A0ABR4IQU1</accession>
<dbReference type="InterPro" id="IPR000219">
    <property type="entry name" value="DH_dom"/>
</dbReference>
<dbReference type="PANTHER" id="PTHR22834:SF21">
    <property type="entry name" value="GUANYL NUCLEOTIDE EXCHANGE FACTOR, PUTATIVE (AFU_ORTHOLOGUE AFUA_5G11890)-RELATED"/>
    <property type="match status" value="1"/>
</dbReference>
<sequence length="1545" mass="168909">MATSSCAPSDLPLDQLSLYHVSDQALSSVFVFYGPISTANATVSSSRVQAHILTPAGFQSYPRITISPAAPLYAAVNHLPREKQGDEICRGLAVSMLKYFAELSDPAKECLQAFARAGKPGGHISRMFDEMHAADLANRMIRVENTTDIVRDIRGAFQERKVPWVDIDAVLPAGTIQPPEPPDNDARNPDDNADIEDTFDVHYGKYSSLIRALGAPMFLPTSRLKRAPSQPTNVSKSKFFSKSQKQSLRLTMCEVVDTEERYVSKLYNLVCEVAEEFRARAQGRAPSSTSPDESDLATLFPPCLNEIYDINMSFLQVIRNVLEDTERDAIADITEDTELPSSGSQRSPEEERDTIGAVGFANTLLEWFPKFSQPYGDYMRAHTAFTQTLNLFMRDKNSSFSKRVYETGEQRLRSLLMEPVQRLPRYSLLIDTMTSSLPLMHPAVRPLLKARDIIKDICSLDDPSSTNHDQGFRRLKELVDGWPSTILPTGRLITAVDFNELSPPYHLDSSDPSSDSGIMLLYKNCLVLLSKASECRMSARGLMTELDNASSTAQAVAGPLAASAEIRVVQVYDLHTVRCMQSTCGRVLFLAPTSATAKPTQNTTVDLLALEPVAMYGGRAGRIIEEIIKARIEGRFSESERESGKWSLRNPTGTVGNLGILACVFEDEHGVEMSRPAPSKIRIVFDTPRASCSKTLSSTDLEVIISVSLVSEDQYRVNVDAIVGTPSSDIVTVDSFVPVLSKRLLNILQPLHDARNRNMTESLIHSNFAILRYLAGHLVTQFKAPRGFRPPSPTKLIANLLGGGHSRESSTSSSKAPGSATLLGEFPKMPPPRANLSRSNTLPSSFPGKEETPVKISVVGTTPSKLSDSPFTILEQAFAAYVLALQSRSGNIVGRTLRARDNVDRSSVNELYNVLLEDPAKLQAAAEVAVDTLFVAFETFMANAWKEHMGPVLDPSGLKVLQSQFDTMFPREFEEYFRKFLADMSPQNRRALASLIRLLADLLDASGSDGDRGALTAAFAEVLTAEGDPMEYVSLLDRLVDDFDNLFEEFVPGGSSLEGILTSEQTKPTSQNPGSVSSNASSFRKRFGFGLHRENPGESKVASILRTLSKNKGSNDSEPGTPKGSLLVRSKSIDLDTSLSSLLRPGSRDRSVASISQELLRRPGSAQEELPSSIKGISGNGVVRVRRKRRSSLSDLRPGTASTDASGISPSQGPRPTTPGSSSSNLPVDLMTPSKSSRPQTSHGSGSTARSTSPLKGSPPPRLGSPSRRSPVRPVTPSRKENVDPKYTPSDRSPRKKTERSVSPTLEPKRRSRAPSIPPSKGPGLKERSGQVNGSEAKRPLSSSSLTRSQRLRLQSPQKLRDRLQGEKKAQSVAQLGLKDELELIGQELRGLRPSPMRLHTDTALIVGASDEDTFGTNAAALVSRIRNLELAFETLSGDLNNRTSAMERDLESSLVVSEKRAKKLDELYREASAENEALYGRFNSELGKLAREVRAGDGEDALKTQLSSSMDEVGRLKKENFRLKREVGGLRAQQAAVALLRSTE</sequence>
<feature type="compositionally biased region" description="Polar residues" evidence="1">
    <location>
        <begin position="1233"/>
        <end position="1252"/>
    </location>
</feature>
<reference evidence="3 4" key="1">
    <citation type="submission" date="2024-07" db="EMBL/GenBank/DDBJ databases">
        <title>Section-level genome sequencing and comparative genomics of Aspergillus sections Usti and Cavernicolus.</title>
        <authorList>
            <consortium name="Lawrence Berkeley National Laboratory"/>
            <person name="Nybo J.L."/>
            <person name="Vesth T.C."/>
            <person name="Theobald S."/>
            <person name="Frisvad J.C."/>
            <person name="Larsen T.O."/>
            <person name="Kjaerboelling I."/>
            <person name="Rothschild-Mancinelli K."/>
            <person name="Lyhne E.K."/>
            <person name="Kogle M.E."/>
            <person name="Barry K."/>
            <person name="Clum A."/>
            <person name="Na H."/>
            <person name="Ledsgaard L."/>
            <person name="Lin J."/>
            <person name="Lipzen A."/>
            <person name="Kuo A."/>
            <person name="Riley R."/>
            <person name="Mondo S."/>
            <person name="LaButti K."/>
            <person name="Haridas S."/>
            <person name="Pangalinan J."/>
            <person name="Salamov A.A."/>
            <person name="Simmons B.A."/>
            <person name="Magnuson J.K."/>
            <person name="Chen J."/>
            <person name="Drula E."/>
            <person name="Henrissat B."/>
            <person name="Wiebenga A."/>
            <person name="Lubbers R.J."/>
            <person name="Gomes A.C."/>
            <person name="Makela M.R."/>
            <person name="Stajich J."/>
            <person name="Grigoriev I.V."/>
            <person name="Mortensen U.H."/>
            <person name="De vries R.P."/>
            <person name="Baker S.E."/>
            <person name="Andersen M.R."/>
        </authorList>
    </citation>
    <scope>NUCLEOTIDE SEQUENCE [LARGE SCALE GENOMIC DNA]</scope>
    <source>
        <strain evidence="3 4">CBS 600.67</strain>
    </source>
</reference>
<dbReference type="EMBL" id="JBFXLS010000014">
    <property type="protein sequence ID" value="KAL2829952.1"/>
    <property type="molecule type" value="Genomic_DNA"/>
</dbReference>
<evidence type="ECO:0000259" key="2">
    <source>
        <dbReference type="PROSITE" id="PS50010"/>
    </source>
</evidence>
<dbReference type="Pfam" id="PF25351">
    <property type="entry name" value="PH_BUD3_C"/>
    <property type="match status" value="1"/>
</dbReference>
<feature type="region of interest" description="Disordered" evidence="1">
    <location>
        <begin position="801"/>
        <end position="848"/>
    </location>
</feature>
<dbReference type="InterPro" id="IPR051492">
    <property type="entry name" value="Dynamin-Rho_GEF"/>
</dbReference>
<dbReference type="InterPro" id="IPR057454">
    <property type="entry name" value="Bud3_C"/>
</dbReference>
<dbReference type="InterPro" id="IPR035899">
    <property type="entry name" value="DBL_dom_sf"/>
</dbReference>
<proteinExistence type="predicted"/>
<dbReference type="Pfam" id="PF00621">
    <property type="entry name" value="RhoGEF"/>
    <property type="match status" value="1"/>
</dbReference>
<feature type="compositionally biased region" description="Polar residues" evidence="1">
    <location>
        <begin position="1062"/>
        <end position="1080"/>
    </location>
</feature>
<keyword evidence="4" id="KW-1185">Reference proteome</keyword>
<evidence type="ECO:0000313" key="4">
    <source>
        <dbReference type="Proteomes" id="UP001610335"/>
    </source>
</evidence>
<dbReference type="PROSITE" id="PS50010">
    <property type="entry name" value="DH_2"/>
    <property type="match status" value="1"/>
</dbReference>
<dbReference type="Proteomes" id="UP001610335">
    <property type="component" value="Unassembled WGS sequence"/>
</dbReference>
<dbReference type="SUPFAM" id="SSF48065">
    <property type="entry name" value="DBL homology domain (DH-domain)"/>
    <property type="match status" value="1"/>
</dbReference>
<comment type="caution">
    <text evidence="3">The sequence shown here is derived from an EMBL/GenBank/DDBJ whole genome shotgun (WGS) entry which is preliminary data.</text>
</comment>
<feature type="domain" description="DH" evidence="2">
    <location>
        <begin position="247"/>
        <end position="464"/>
    </location>
</feature>
<dbReference type="PANTHER" id="PTHR22834">
    <property type="entry name" value="NUCLEAR FUSION PROTEIN FUS2"/>
    <property type="match status" value="1"/>
</dbReference>
<dbReference type="InterPro" id="IPR021895">
    <property type="entry name" value="Bud3_N"/>
</dbReference>